<feature type="transmembrane region" description="Helical" evidence="1">
    <location>
        <begin position="28"/>
        <end position="50"/>
    </location>
</feature>
<protein>
    <recommendedName>
        <fullName evidence="2">DUF7582 domain-containing protein</fullName>
    </recommendedName>
</protein>
<evidence type="ECO:0000313" key="3">
    <source>
        <dbReference type="EMBL" id="CEL11584.1"/>
    </source>
</evidence>
<reference evidence="4" key="1">
    <citation type="journal article" date="2016" name="Genome Announc.">
        <title>Draft genome sequences of fungus Aspergillus calidoustus.</title>
        <authorList>
            <person name="Horn F."/>
            <person name="Linde J."/>
            <person name="Mattern D.J."/>
            <person name="Walther G."/>
            <person name="Guthke R."/>
            <person name="Scherlach K."/>
            <person name="Martin K."/>
            <person name="Brakhage A.A."/>
            <person name="Petzke L."/>
            <person name="Valiante V."/>
        </authorList>
    </citation>
    <scope>NUCLEOTIDE SEQUENCE [LARGE SCALE GENOMIC DNA]</scope>
    <source>
        <strain evidence="4">SF006504</strain>
    </source>
</reference>
<organism evidence="3 4">
    <name type="scientific">Aspergillus calidoustus</name>
    <dbReference type="NCBI Taxonomy" id="454130"/>
    <lineage>
        <taxon>Eukaryota</taxon>
        <taxon>Fungi</taxon>
        <taxon>Dikarya</taxon>
        <taxon>Ascomycota</taxon>
        <taxon>Pezizomycotina</taxon>
        <taxon>Eurotiomycetes</taxon>
        <taxon>Eurotiomycetidae</taxon>
        <taxon>Eurotiales</taxon>
        <taxon>Aspergillaceae</taxon>
        <taxon>Aspergillus</taxon>
        <taxon>Aspergillus subgen. Nidulantes</taxon>
    </lineage>
</organism>
<dbReference type="AlphaFoldDB" id="A0A0U5GIL3"/>
<dbReference type="Proteomes" id="UP000054771">
    <property type="component" value="Unassembled WGS sequence"/>
</dbReference>
<proteinExistence type="predicted"/>
<keyword evidence="4" id="KW-1185">Reference proteome</keyword>
<gene>
    <name evidence="3" type="ORF">ASPCAL14685</name>
</gene>
<accession>A0A0U5GIL3</accession>
<evidence type="ECO:0000256" key="1">
    <source>
        <dbReference type="SAM" id="Phobius"/>
    </source>
</evidence>
<name>A0A0U5GIL3_ASPCI</name>
<dbReference type="OMA" id="TMNMNGF"/>
<dbReference type="Pfam" id="PF24483">
    <property type="entry name" value="DUF7582"/>
    <property type="match status" value="1"/>
</dbReference>
<dbReference type="STRING" id="454130.A0A0U5GIL3"/>
<evidence type="ECO:0000313" key="4">
    <source>
        <dbReference type="Proteomes" id="UP000054771"/>
    </source>
</evidence>
<dbReference type="OrthoDB" id="3348320at2759"/>
<keyword evidence="1" id="KW-0812">Transmembrane</keyword>
<feature type="domain" description="DUF7582" evidence="2">
    <location>
        <begin position="60"/>
        <end position="213"/>
    </location>
</feature>
<keyword evidence="1" id="KW-0472">Membrane</keyword>
<sequence length="216" mass="24760">MTERKRYLGADDFNQGLRALDRQMGRSAWLTAFAPIRLVSAGVFLAVTYLKNRDSTGDIDYLIEPEFAQDKDIQYALKEAVASVAEQLAYNDDWINEAMAIFVTKEARESLFEQAEKQDIILFKGENLEILAAPLEWSLERKLRRIYTGNRDRKAQLDMADAVALLKQLRERNKGPLNAESIRTMNLNGFDVSPDYGTMQRVADAYRSTYNEEIFN</sequence>
<dbReference type="EMBL" id="CDMC01000028">
    <property type="protein sequence ID" value="CEL11584.1"/>
    <property type="molecule type" value="Genomic_DNA"/>
</dbReference>
<evidence type="ECO:0000259" key="2">
    <source>
        <dbReference type="Pfam" id="PF24483"/>
    </source>
</evidence>
<keyword evidence="1" id="KW-1133">Transmembrane helix</keyword>
<dbReference type="InterPro" id="IPR056004">
    <property type="entry name" value="DUF7582"/>
</dbReference>